<dbReference type="AlphaFoldDB" id="A0A949WSW4"/>
<dbReference type="Proteomes" id="UP000694308">
    <property type="component" value="Unassembled WGS sequence"/>
</dbReference>
<dbReference type="EMBL" id="JAEEGC010000131">
    <property type="protein sequence ID" value="MBV7275645.1"/>
    <property type="molecule type" value="Genomic_DNA"/>
</dbReference>
<feature type="transmembrane region" description="Helical" evidence="1">
    <location>
        <begin position="83"/>
        <end position="105"/>
    </location>
</feature>
<keyword evidence="1" id="KW-1133">Transmembrane helix</keyword>
<gene>
    <name evidence="2" type="ORF">I6U48_22360</name>
</gene>
<proteinExistence type="predicted"/>
<keyword evidence="1" id="KW-0472">Membrane</keyword>
<protein>
    <submittedName>
        <fullName evidence="2">Uncharacterized protein</fullName>
    </submittedName>
</protein>
<keyword evidence="1" id="KW-0812">Transmembrane</keyword>
<comment type="caution">
    <text evidence="2">The sequence shown here is derived from an EMBL/GenBank/DDBJ whole genome shotgun (WGS) entry which is preliminary data.</text>
</comment>
<feature type="transmembrane region" description="Helical" evidence="1">
    <location>
        <begin position="57"/>
        <end position="77"/>
    </location>
</feature>
<keyword evidence="3" id="KW-1185">Reference proteome</keyword>
<sequence length="143" mass="16559">MRGIAGLLGWIGVWGYGIALLNFFMKYINKKYINNLPKNRKGFINFYRTIMRYVVRYHKIAGIIASIAIVGHLYLMYNFKGLSIPGLIAAIVMWSVFTLGIYGFAINKNLRGPWVKVHRILSFILILLIGFHVMFSRFLLIRK</sequence>
<feature type="transmembrane region" description="Helical" evidence="1">
    <location>
        <begin position="6"/>
        <end position="25"/>
    </location>
</feature>
<evidence type="ECO:0000256" key="1">
    <source>
        <dbReference type="SAM" id="Phobius"/>
    </source>
</evidence>
<organism evidence="2 3">
    <name type="scientific">Clostridium thailandense</name>
    <dbReference type="NCBI Taxonomy" id="2794346"/>
    <lineage>
        <taxon>Bacteria</taxon>
        <taxon>Bacillati</taxon>
        <taxon>Bacillota</taxon>
        <taxon>Clostridia</taxon>
        <taxon>Eubacteriales</taxon>
        <taxon>Clostridiaceae</taxon>
        <taxon>Clostridium</taxon>
    </lineage>
</organism>
<name>A0A949WSW4_9CLOT</name>
<feature type="transmembrane region" description="Helical" evidence="1">
    <location>
        <begin position="117"/>
        <end position="140"/>
    </location>
</feature>
<dbReference type="RefSeq" id="WP_218322697.1">
    <property type="nucleotide sequence ID" value="NZ_JAEEGC010000131.1"/>
</dbReference>
<accession>A0A949WSW4</accession>
<reference evidence="2" key="1">
    <citation type="submission" date="2020-12" db="EMBL/GenBank/DDBJ databases">
        <title>Clostridium thailandense sp. nov., a novel acetogenic bacterium isolated from peat land soil in Thailand.</title>
        <authorList>
            <person name="Chaikitkaew S."/>
            <person name="Birkeland N.K."/>
        </authorList>
    </citation>
    <scope>NUCLEOTIDE SEQUENCE</scope>
    <source>
        <strain evidence="2">PL3</strain>
    </source>
</reference>
<evidence type="ECO:0000313" key="2">
    <source>
        <dbReference type="EMBL" id="MBV7275645.1"/>
    </source>
</evidence>
<evidence type="ECO:0000313" key="3">
    <source>
        <dbReference type="Proteomes" id="UP000694308"/>
    </source>
</evidence>